<dbReference type="EMBL" id="CP002347">
    <property type="protein sequence ID" value="ADR18435.1"/>
    <property type="molecule type" value="Genomic_DNA"/>
</dbReference>
<dbReference type="EMBL" id="CP002347">
    <property type="protein sequence ID" value="ADR19931.1"/>
    <property type="molecule type" value="Genomic_DNA"/>
</dbReference>
<dbReference type="KEGG" id="cni:Calni_0522"/>
<dbReference type="Pfam" id="PF01609">
    <property type="entry name" value="DDE_Tnp_1"/>
    <property type="match status" value="1"/>
</dbReference>
<dbReference type="GO" id="GO:0003677">
    <property type="term" value="F:DNA binding"/>
    <property type="evidence" value="ECO:0007669"/>
    <property type="project" value="InterPro"/>
</dbReference>
<dbReference type="GO" id="GO:0006313">
    <property type="term" value="P:DNA transposition"/>
    <property type="evidence" value="ECO:0007669"/>
    <property type="project" value="InterPro"/>
</dbReference>
<sequence>MIYEIAENVKRKILILTQNLNDYITRPQQKYMIEMVSGVFATKSLNLTSIAGYLNERCGVKHSLKRLQRNTFNYSTLLDISNAYNIDYAYNETKSDDRLIISIDGGDLTHDYGIGFELIGKVHDGSSNKVGYGYPLNHAVCYSPKSKRMFSLYIDVYSYKSSNFKSENAKTIEMLEKIGIRFKDKGLFVFDRGYDRGEILRYMLRNGLSFVIRSVGKRHLDYNGSRLSVLDICKDKINRRYKKGGISYGYAKCYYHGHAVTLISVRGNSSKNMLYFMSEGHISSSKEAYFRISSYFSRWKIEESYKFMKQQFGIEKCLVRRFESLRTLLGMVSFCWNVLSQIESDVMISKLLEDMAKREKYDNEDKKVCEFKYYRISDGIERVLRSYNGKIFHHRDKKYDCDYVMYFKIGYYLKFPEERKKIFGMGKMKRKKSLLVA</sequence>
<feature type="domain" description="Transposase IS4-like" evidence="1">
    <location>
        <begin position="167"/>
        <end position="337"/>
    </location>
</feature>
<evidence type="ECO:0000313" key="5">
    <source>
        <dbReference type="EMBL" id="ADR18435.1"/>
    </source>
</evidence>
<dbReference type="GO" id="GO:0004803">
    <property type="term" value="F:transposase activity"/>
    <property type="evidence" value="ECO:0007669"/>
    <property type="project" value="InterPro"/>
</dbReference>
<dbReference type="KEGG" id="cni:Calni_0291"/>
<dbReference type="InterPro" id="IPR012337">
    <property type="entry name" value="RNaseH-like_sf"/>
</dbReference>
<dbReference type="KEGG" id="cni:Calni_1416"/>
<dbReference type="InterPro" id="IPR002559">
    <property type="entry name" value="Transposase_11"/>
</dbReference>
<dbReference type="eggNOG" id="COG3385">
    <property type="taxonomic scope" value="Bacteria"/>
</dbReference>
<evidence type="ECO:0000313" key="6">
    <source>
        <dbReference type="EMBL" id="ADR19324.1"/>
    </source>
</evidence>
<evidence type="ECO:0000313" key="8">
    <source>
        <dbReference type="EMBL" id="ADR19931.1"/>
    </source>
</evidence>
<reference evidence="4 9" key="2">
    <citation type="journal article" date="2011" name="Stand. Genomic Sci.">
        <title>Complete genome sequence of Calditerrivibrio nitroreducens type strain (Yu37-1).</title>
        <authorList>
            <person name="Pitluck S."/>
            <person name="Sikorski J."/>
            <person name="Zeytun A."/>
            <person name="Lapidus A."/>
            <person name="Nolan M."/>
            <person name="Lucas S."/>
            <person name="Hammon N."/>
            <person name="Deshpande S."/>
            <person name="Cheng J.F."/>
            <person name="Tapia R."/>
            <person name="Han C."/>
            <person name="Goodwin L."/>
            <person name="Liolios K."/>
            <person name="Pagani I."/>
            <person name="Ivanova N."/>
            <person name="Mavromatis K."/>
            <person name="Pati A."/>
            <person name="Chen A."/>
            <person name="Palaniappan K."/>
            <person name="Hauser L."/>
            <person name="Chang Y.J."/>
            <person name="Jeffries C.D."/>
            <person name="Detter J.C."/>
            <person name="Brambilla E."/>
            <person name="Djao O.D."/>
            <person name="Rohde M."/>
            <person name="Spring S."/>
            <person name="Goker M."/>
            <person name="Woyke T."/>
            <person name="Bristow J."/>
            <person name="Eisen J.A."/>
            <person name="Markowitz V."/>
            <person name="Hugenholtz P."/>
            <person name="Kyrpides N.C."/>
            <person name="Klenk H.P."/>
            <person name="Land M."/>
        </authorList>
    </citation>
    <scope>NUCLEOTIDE SEQUENCE [LARGE SCALE GENOMIC DNA]</scope>
    <source>
        <strain evidence="4">DSM 19672</strain>
        <strain evidence="9">DSM 19672 / NBRC 101217 / Yu37-1</strain>
    </source>
</reference>
<keyword evidence="9" id="KW-1185">Reference proteome</keyword>
<dbReference type="HOGENOM" id="CLU_655167_0_0_0"/>
<dbReference type="KEGG" id="cni:Calni_0429"/>
<evidence type="ECO:0000313" key="3">
    <source>
        <dbReference type="EMBL" id="ADR18204.1"/>
    </source>
</evidence>
<evidence type="ECO:0000313" key="2">
    <source>
        <dbReference type="EMBL" id="ADR18059.1"/>
    </source>
</evidence>
<protein>
    <submittedName>
        <fullName evidence="4">Transposase IS4 family protein</fullName>
    </submittedName>
</protein>
<dbReference type="EMBL" id="CP002347">
    <property type="protein sequence ID" value="ADR18342.1"/>
    <property type="molecule type" value="Genomic_DNA"/>
</dbReference>
<evidence type="ECO:0000259" key="1">
    <source>
        <dbReference type="Pfam" id="PF01609"/>
    </source>
</evidence>
<evidence type="ECO:0000313" key="7">
    <source>
        <dbReference type="EMBL" id="ADR19794.1"/>
    </source>
</evidence>
<dbReference type="EMBL" id="CP002347">
    <property type="protein sequence ID" value="ADR19794.1"/>
    <property type="molecule type" value="Genomic_DNA"/>
</dbReference>
<dbReference type="OrthoDB" id="2325342at2"/>
<reference key="1">
    <citation type="submission" date="2010-11" db="EMBL/GenBank/DDBJ databases">
        <title>The complete genome of chromosome of Calditerrivibrio nitroreducens DSM 19672.</title>
        <authorList>
            <consortium name="US DOE Joint Genome Institute (JGI-PGF)"/>
            <person name="Lucas S."/>
            <person name="Copeland A."/>
            <person name="Lapidus A."/>
            <person name="Bruce D."/>
            <person name="Goodwin L."/>
            <person name="Pitluck S."/>
            <person name="Kyrpides N."/>
            <person name="Mavromatis K."/>
            <person name="Ivanova N."/>
            <person name="Mikhailova N."/>
            <person name="Zeytun A."/>
            <person name="Brettin T."/>
            <person name="Detter J.C."/>
            <person name="Tapia R."/>
            <person name="Han C."/>
            <person name="Land M."/>
            <person name="Hauser L."/>
            <person name="Markowitz V."/>
            <person name="Cheng J.-F."/>
            <person name="Hugenholtz P."/>
            <person name="Woyke T."/>
            <person name="Wu D."/>
            <person name="Spring S."/>
            <person name="Schroeder M."/>
            <person name="Brambilla E."/>
            <person name="Klenk H.-P."/>
            <person name="Eisen J.A."/>
        </authorList>
    </citation>
    <scope>NUCLEOTIDE SEQUENCE [LARGE SCALE GENOMIC DNA]</scope>
    <source>
        <strain>DSM 19672</strain>
    </source>
</reference>
<dbReference type="EMBL" id="CP002347">
    <property type="protein sequence ID" value="ADR19324.1"/>
    <property type="molecule type" value="Genomic_DNA"/>
</dbReference>
<organism evidence="4 9">
    <name type="scientific">Calditerrivibrio nitroreducens (strain DSM 19672 / NBRC 101217 / Yu37-1)</name>
    <dbReference type="NCBI Taxonomy" id="768670"/>
    <lineage>
        <taxon>Bacteria</taxon>
        <taxon>Pseudomonadati</taxon>
        <taxon>Deferribacterota</taxon>
        <taxon>Deferribacteres</taxon>
        <taxon>Deferribacterales</taxon>
        <taxon>Calditerrivibrionaceae</taxon>
    </lineage>
</organism>
<dbReference type="AlphaFoldDB" id="E4TET6"/>
<dbReference type="EMBL" id="CP002347">
    <property type="protein sequence ID" value="ADR18204.1"/>
    <property type="molecule type" value="Genomic_DNA"/>
</dbReference>
<dbReference type="Proteomes" id="UP000007039">
    <property type="component" value="Chromosome"/>
</dbReference>
<accession>E4TET6</accession>
<gene>
    <name evidence="2" type="ordered locus">Calni_0146</name>
    <name evidence="3" type="ordered locus">Calni_0291</name>
    <name evidence="4" type="ordered locus">Calni_0429</name>
    <name evidence="5" type="ordered locus">Calni_0522</name>
    <name evidence="6" type="ordered locus">Calni_1416</name>
    <name evidence="7" type="ordered locus">Calni_1890</name>
    <name evidence="8" type="ordered locus">Calni_2037</name>
</gene>
<dbReference type="EMBL" id="CP002347">
    <property type="protein sequence ID" value="ADR18059.1"/>
    <property type="molecule type" value="Genomic_DNA"/>
</dbReference>
<dbReference type="Gene3D" id="3.90.350.10">
    <property type="entry name" value="Transposase Inhibitor Protein From Tn5, Chain A, domain 1"/>
    <property type="match status" value="1"/>
</dbReference>
<evidence type="ECO:0000313" key="9">
    <source>
        <dbReference type="Proteomes" id="UP000007039"/>
    </source>
</evidence>
<dbReference type="KEGG" id="cni:Calni_1890"/>
<name>E4TET6_CALNY</name>
<dbReference type="KEGG" id="cni:Calni_0146"/>
<evidence type="ECO:0000313" key="4">
    <source>
        <dbReference type="EMBL" id="ADR18342.1"/>
    </source>
</evidence>
<proteinExistence type="predicted"/>
<dbReference type="KEGG" id="cni:Calni_2037"/>
<dbReference type="SUPFAM" id="SSF53098">
    <property type="entry name" value="Ribonuclease H-like"/>
    <property type="match status" value="1"/>
</dbReference>